<dbReference type="OrthoDB" id="5577209at2759"/>
<dbReference type="Pfam" id="PF02845">
    <property type="entry name" value="CUE"/>
    <property type="match status" value="1"/>
</dbReference>
<dbReference type="PROSITE" id="PS51140">
    <property type="entry name" value="CUE"/>
    <property type="match status" value="1"/>
</dbReference>
<dbReference type="AlphaFoldDB" id="A0A1E4SYE4"/>
<feature type="compositionally biased region" description="Low complexity" evidence="2">
    <location>
        <begin position="458"/>
        <end position="467"/>
    </location>
</feature>
<evidence type="ECO:0000313" key="5">
    <source>
        <dbReference type="Proteomes" id="UP000094801"/>
    </source>
</evidence>
<evidence type="ECO:0000256" key="2">
    <source>
        <dbReference type="SAM" id="MobiDB-lite"/>
    </source>
</evidence>
<feature type="region of interest" description="Disordered" evidence="2">
    <location>
        <begin position="446"/>
        <end position="490"/>
    </location>
</feature>
<protein>
    <recommendedName>
        <fullName evidence="3">CUE domain-containing protein</fullName>
    </recommendedName>
</protein>
<name>A0A1E4SYE4_9ASCO</name>
<evidence type="ECO:0000259" key="3">
    <source>
        <dbReference type="PROSITE" id="PS51140"/>
    </source>
</evidence>
<dbReference type="InterPro" id="IPR041808">
    <property type="entry name" value="Cue3_CUE"/>
</dbReference>
<dbReference type="EMBL" id="KV453856">
    <property type="protein sequence ID" value="ODV84504.1"/>
    <property type="molecule type" value="Genomic_DNA"/>
</dbReference>
<dbReference type="CDD" id="cd14373">
    <property type="entry name" value="CUE_Cue3p_like"/>
    <property type="match status" value="1"/>
</dbReference>
<accession>A0A1E4SYE4</accession>
<feature type="domain" description="CUE" evidence="3">
    <location>
        <begin position="270"/>
        <end position="316"/>
    </location>
</feature>
<dbReference type="GO" id="GO:0043130">
    <property type="term" value="F:ubiquitin binding"/>
    <property type="evidence" value="ECO:0007669"/>
    <property type="project" value="InterPro"/>
</dbReference>
<reference evidence="5" key="1">
    <citation type="submission" date="2016-04" db="EMBL/GenBank/DDBJ databases">
        <title>Comparative genomics of biotechnologically important yeasts.</title>
        <authorList>
            <consortium name="DOE Joint Genome Institute"/>
            <person name="Riley R."/>
            <person name="Haridas S."/>
            <person name="Wolfe K.H."/>
            <person name="Lopes M.R."/>
            <person name="Hittinger C.T."/>
            <person name="Goker M."/>
            <person name="Salamov A."/>
            <person name="Wisecaver J."/>
            <person name="Long T.M."/>
            <person name="Aerts A.L."/>
            <person name="Barry K."/>
            <person name="Choi C."/>
            <person name="Clum A."/>
            <person name="Coughlan A.Y."/>
            <person name="Deshpande S."/>
            <person name="Douglass A.P."/>
            <person name="Hanson S.J."/>
            <person name="Klenk H.-P."/>
            <person name="Labutti K."/>
            <person name="Lapidus A."/>
            <person name="Lindquist E."/>
            <person name="Lipzen A."/>
            <person name="Meier-Kolthoff J.P."/>
            <person name="Ohm R.A."/>
            <person name="Otillar R.P."/>
            <person name="Pangilinan J."/>
            <person name="Peng Y."/>
            <person name="Rokas A."/>
            <person name="Rosa C.A."/>
            <person name="Scheuner C."/>
            <person name="Sibirny A.A."/>
            <person name="Slot J.C."/>
            <person name="Stielow J.B."/>
            <person name="Sun H."/>
            <person name="Kurtzman C.P."/>
            <person name="Blackwell M."/>
            <person name="Grigoriev I.V."/>
            <person name="Jeffries T.W."/>
        </authorList>
    </citation>
    <scope>NUCLEOTIDE SEQUENCE [LARGE SCALE GENOMIC DNA]</scope>
    <source>
        <strain evidence="5">NRRL YB-2248</strain>
    </source>
</reference>
<evidence type="ECO:0000256" key="1">
    <source>
        <dbReference type="ARBA" id="ARBA00022786"/>
    </source>
</evidence>
<proteinExistence type="predicted"/>
<keyword evidence="5" id="KW-1185">Reference proteome</keyword>
<keyword evidence="1" id="KW-0833">Ubl conjugation pathway</keyword>
<dbReference type="Proteomes" id="UP000094801">
    <property type="component" value="Unassembled WGS sequence"/>
</dbReference>
<dbReference type="STRING" id="983967.A0A1E4SYE4"/>
<organism evidence="4 5">
    <name type="scientific">[Candida] arabinofermentans NRRL YB-2248</name>
    <dbReference type="NCBI Taxonomy" id="983967"/>
    <lineage>
        <taxon>Eukaryota</taxon>
        <taxon>Fungi</taxon>
        <taxon>Dikarya</taxon>
        <taxon>Ascomycota</taxon>
        <taxon>Saccharomycotina</taxon>
        <taxon>Pichiomycetes</taxon>
        <taxon>Pichiales</taxon>
        <taxon>Pichiaceae</taxon>
        <taxon>Ogataea</taxon>
        <taxon>Ogataea/Candida clade</taxon>
    </lineage>
</organism>
<feature type="compositionally biased region" description="Basic residues" evidence="2">
    <location>
        <begin position="468"/>
        <end position="483"/>
    </location>
</feature>
<gene>
    <name evidence="4" type="ORF">CANARDRAFT_200671</name>
</gene>
<dbReference type="InterPro" id="IPR003892">
    <property type="entry name" value="CUE"/>
</dbReference>
<sequence>MTEVNIPIVSYPPFKLRSSLIDKDPVIFQYILKDYIKLFEYLIIIYNDPNLQLSCKSEQQLTLFLKSYLFETSQESTKIFTLGSINPDILANSKSLKLIVFKFIKLSKFDGFKHDGFTVWNFIKIYIKLAYDNLNINQSLISTDLIKGYFHYRSIQDYLNTLISETKFTNADLDTLSLFLNKNENFVNEYWINVLEKLYNKGESIHTKQCFQIMLISITSQSNKQLIRLIKSLAGSKKQMIEKYQLLSKIIFSRKFHDMKPNLLDDLGFNTSSNVNKLIELFPTLTINKAKRLLIEYNNNIELITNKLFENPNMETIVQFGKKKPSDLNSISSNEELKQKTLSNALRLLYESDEDEPDDTYDTTTTTSPLNNEIELKLFEIYKTNPDLLSRQSRYSTFRNKLKSEIKWTDEQIEGWFIILLKNPKRLKMLNESLVIDNSLNTKGMKVKEKNTKPQPSKVVNNNNNNNKVKKGKFANHNRKLQHDKKMVNL</sequence>
<evidence type="ECO:0000313" key="4">
    <source>
        <dbReference type="EMBL" id="ODV84504.1"/>
    </source>
</evidence>